<gene>
    <name evidence="3" type="ORF">AVEN_169562_1</name>
</gene>
<dbReference type="PANTHER" id="PTHR24072">
    <property type="entry name" value="RHO FAMILY GTPASE"/>
    <property type="match status" value="1"/>
</dbReference>
<dbReference type="SUPFAM" id="SSF52540">
    <property type="entry name" value="P-loop containing nucleoside triphosphate hydrolases"/>
    <property type="match status" value="1"/>
</dbReference>
<dbReference type="InterPro" id="IPR001806">
    <property type="entry name" value="Small_GTPase"/>
</dbReference>
<dbReference type="GO" id="GO:0035006">
    <property type="term" value="P:melanization defense response"/>
    <property type="evidence" value="ECO:0007669"/>
    <property type="project" value="UniProtKB-ARBA"/>
</dbReference>
<dbReference type="GO" id="GO:0001667">
    <property type="term" value="P:ameboidal-type cell migration"/>
    <property type="evidence" value="ECO:0007669"/>
    <property type="project" value="UniProtKB-ARBA"/>
</dbReference>
<proteinExistence type="predicted"/>
<reference evidence="3 4" key="1">
    <citation type="journal article" date="2019" name="Sci. Rep.">
        <title>Orb-weaving spider Araneus ventricosus genome elucidates the spidroin gene catalogue.</title>
        <authorList>
            <person name="Kono N."/>
            <person name="Nakamura H."/>
            <person name="Ohtoshi R."/>
            <person name="Moran D.A.P."/>
            <person name="Shinohara A."/>
            <person name="Yoshida Y."/>
            <person name="Fujiwara M."/>
            <person name="Mori M."/>
            <person name="Tomita M."/>
            <person name="Arakawa K."/>
        </authorList>
    </citation>
    <scope>NUCLEOTIDE SEQUENCE [LARGE SCALE GENOMIC DNA]</scope>
</reference>
<keyword evidence="4" id="KW-1185">Reference proteome</keyword>
<dbReference type="Gene3D" id="3.40.50.300">
    <property type="entry name" value="P-loop containing nucleotide triphosphate hydrolases"/>
    <property type="match status" value="1"/>
</dbReference>
<protein>
    <submittedName>
        <fullName evidence="3">Uncharacterized protein</fullName>
    </submittedName>
</protein>
<dbReference type="InterPro" id="IPR003578">
    <property type="entry name" value="Small_GTPase_Rho"/>
</dbReference>
<sequence length="200" mass="22591">MAMQYIKNGSKHDPPELGSGVVKVVVIGEPQVGKTSFIRAFYDHHEPGDIDSHNGVRWYPCEFTVNGEYGRAAIFEIPGDPGFFKEQRTPHYKDAKVIVLMYAIDDPLSLELLTDKWLPEAIEMINSNGIPVVLVGNKKDLRDDQQVIERLALDAETPVTYQQGEYLLAYEEVKDLCEISTNNLEEVNGAFDLIFKFALR</sequence>
<dbReference type="GO" id="GO:0005525">
    <property type="term" value="F:GTP binding"/>
    <property type="evidence" value="ECO:0007669"/>
    <property type="project" value="UniProtKB-KW"/>
</dbReference>
<dbReference type="InterPro" id="IPR027417">
    <property type="entry name" value="P-loop_NTPase"/>
</dbReference>
<evidence type="ECO:0000313" key="4">
    <source>
        <dbReference type="Proteomes" id="UP000499080"/>
    </source>
</evidence>
<dbReference type="GO" id="GO:0003006">
    <property type="term" value="P:developmental process involved in reproduction"/>
    <property type="evidence" value="ECO:0007669"/>
    <property type="project" value="UniProtKB-ARBA"/>
</dbReference>
<evidence type="ECO:0000313" key="3">
    <source>
        <dbReference type="EMBL" id="GBN31781.1"/>
    </source>
</evidence>
<keyword evidence="1" id="KW-0547">Nucleotide-binding</keyword>
<dbReference type="GO" id="GO:0035099">
    <property type="term" value="P:hemocyte migration"/>
    <property type="evidence" value="ECO:0007669"/>
    <property type="project" value="UniProtKB-ARBA"/>
</dbReference>
<dbReference type="SMART" id="SM00173">
    <property type="entry name" value="RAS"/>
    <property type="match status" value="1"/>
</dbReference>
<dbReference type="AlphaFoldDB" id="A0A4Y2MX88"/>
<evidence type="ECO:0000256" key="2">
    <source>
        <dbReference type="ARBA" id="ARBA00023134"/>
    </source>
</evidence>
<dbReference type="PRINTS" id="PR00449">
    <property type="entry name" value="RASTRNSFRMNG"/>
</dbReference>
<keyword evidence="2" id="KW-0342">GTP-binding</keyword>
<dbReference type="GO" id="GO:0022412">
    <property type="term" value="P:cellular process involved in reproduction in multicellular organism"/>
    <property type="evidence" value="ECO:0007669"/>
    <property type="project" value="UniProtKB-ARBA"/>
</dbReference>
<dbReference type="NCBIfam" id="TIGR00231">
    <property type="entry name" value="small_GTP"/>
    <property type="match status" value="1"/>
</dbReference>
<name>A0A4Y2MX88_ARAVE</name>
<dbReference type="InterPro" id="IPR005225">
    <property type="entry name" value="Small_GTP-bd"/>
</dbReference>
<accession>A0A4Y2MX88</accession>
<dbReference type="EMBL" id="BGPR01008132">
    <property type="protein sequence ID" value="GBN31781.1"/>
    <property type="molecule type" value="Genomic_DNA"/>
</dbReference>
<comment type="caution">
    <text evidence="3">The sequence shown here is derived from an EMBL/GenBank/DDBJ whole genome shotgun (WGS) entry which is preliminary data.</text>
</comment>
<dbReference type="GO" id="GO:0007264">
    <property type="term" value="P:small GTPase-mediated signal transduction"/>
    <property type="evidence" value="ECO:0007669"/>
    <property type="project" value="InterPro"/>
</dbReference>
<dbReference type="SMART" id="SM00175">
    <property type="entry name" value="RAB"/>
    <property type="match status" value="1"/>
</dbReference>
<evidence type="ECO:0000256" key="1">
    <source>
        <dbReference type="ARBA" id="ARBA00022741"/>
    </source>
</evidence>
<organism evidence="3 4">
    <name type="scientific">Araneus ventricosus</name>
    <name type="common">Orbweaver spider</name>
    <name type="synonym">Epeira ventricosa</name>
    <dbReference type="NCBI Taxonomy" id="182803"/>
    <lineage>
        <taxon>Eukaryota</taxon>
        <taxon>Metazoa</taxon>
        <taxon>Ecdysozoa</taxon>
        <taxon>Arthropoda</taxon>
        <taxon>Chelicerata</taxon>
        <taxon>Arachnida</taxon>
        <taxon>Araneae</taxon>
        <taxon>Araneomorphae</taxon>
        <taxon>Entelegynae</taxon>
        <taxon>Araneoidea</taxon>
        <taxon>Araneidae</taxon>
        <taxon>Araneus</taxon>
    </lineage>
</organism>
<dbReference type="Proteomes" id="UP000499080">
    <property type="component" value="Unassembled WGS sequence"/>
</dbReference>
<dbReference type="SMART" id="SM00174">
    <property type="entry name" value="RHO"/>
    <property type="match status" value="1"/>
</dbReference>
<dbReference type="OrthoDB" id="25896at2759"/>
<dbReference type="GO" id="GO:0003924">
    <property type="term" value="F:GTPase activity"/>
    <property type="evidence" value="ECO:0007669"/>
    <property type="project" value="InterPro"/>
</dbReference>
<dbReference type="Pfam" id="PF00071">
    <property type="entry name" value="Ras"/>
    <property type="match status" value="1"/>
</dbReference>
<dbReference type="PROSITE" id="PS51419">
    <property type="entry name" value="RAB"/>
    <property type="match status" value="1"/>
</dbReference>